<reference evidence="4 5" key="1">
    <citation type="submission" date="2019-10" db="EMBL/GenBank/DDBJ databases">
        <title>Corynebacterium sp novel species isolated from the respiratory tract of Marmot.</title>
        <authorList>
            <person name="Zhang G."/>
        </authorList>
    </citation>
    <scope>NUCLEOTIDE SEQUENCE [LARGE SCALE GENOMIC DNA]</scope>
    <source>
        <strain evidence="4 5">336</strain>
    </source>
</reference>
<dbReference type="Proteomes" id="UP000436181">
    <property type="component" value="Unassembled WGS sequence"/>
</dbReference>
<organism evidence="4 5">
    <name type="scientific">Corynebacterium zhongnanshanii</name>
    <dbReference type="NCBI Taxonomy" id="2768834"/>
    <lineage>
        <taxon>Bacteria</taxon>
        <taxon>Bacillati</taxon>
        <taxon>Actinomycetota</taxon>
        <taxon>Actinomycetes</taxon>
        <taxon>Mycobacteriales</taxon>
        <taxon>Corynebacteriaceae</taxon>
        <taxon>Corynebacterium</taxon>
    </lineage>
</organism>
<evidence type="ECO:0000313" key="5">
    <source>
        <dbReference type="Proteomes" id="UP000436181"/>
    </source>
</evidence>
<evidence type="ECO:0000256" key="1">
    <source>
        <dbReference type="ARBA" id="ARBA00023015"/>
    </source>
</evidence>
<dbReference type="RefSeq" id="WP_151842025.1">
    <property type="nucleotide sequence ID" value="NZ_CP061033.1"/>
</dbReference>
<dbReference type="InterPro" id="IPR027383">
    <property type="entry name" value="Znf_put"/>
</dbReference>
<dbReference type="InterPro" id="IPR041916">
    <property type="entry name" value="Anti_sigma_zinc_sf"/>
</dbReference>
<name>A0ABQ6VEY7_9CORY</name>
<feature type="domain" description="Putative zinc-finger" evidence="3">
    <location>
        <begin position="7"/>
        <end position="40"/>
    </location>
</feature>
<evidence type="ECO:0000313" key="4">
    <source>
        <dbReference type="EMBL" id="KAB3522990.1"/>
    </source>
</evidence>
<proteinExistence type="predicted"/>
<dbReference type="Pfam" id="PF13490">
    <property type="entry name" value="zf-HC2"/>
    <property type="match status" value="1"/>
</dbReference>
<protein>
    <submittedName>
        <fullName evidence="4">Mycothiol system anti-sigma-R factor</fullName>
    </submittedName>
</protein>
<dbReference type="InterPro" id="IPR024020">
    <property type="entry name" value="Anit_sigma_mycothiol_RsrA"/>
</dbReference>
<gene>
    <name evidence="4" type="ORF">F8377_02155</name>
</gene>
<dbReference type="EMBL" id="WBZJ01000001">
    <property type="protein sequence ID" value="KAB3522990.1"/>
    <property type="molecule type" value="Genomic_DNA"/>
</dbReference>
<comment type="caution">
    <text evidence="4">The sequence shown here is derived from an EMBL/GenBank/DDBJ whole genome shotgun (WGS) entry which is preliminary data.</text>
</comment>
<sequence>MSKKSQCDDLVRALYEYVDGAGDAQARAQLKKHAEECPSCLEALGIEQQVREILRSSCCEQAPTELRARITRSLRITRVEYRA</sequence>
<dbReference type="Gene3D" id="1.10.10.1320">
    <property type="entry name" value="Anti-sigma factor, zinc-finger domain"/>
    <property type="match status" value="1"/>
</dbReference>
<accession>A0ABQ6VEY7</accession>
<keyword evidence="5" id="KW-1185">Reference proteome</keyword>
<evidence type="ECO:0000256" key="2">
    <source>
        <dbReference type="ARBA" id="ARBA00023163"/>
    </source>
</evidence>
<keyword evidence="2" id="KW-0804">Transcription</keyword>
<keyword evidence="1" id="KW-0805">Transcription regulation</keyword>
<evidence type="ECO:0000259" key="3">
    <source>
        <dbReference type="Pfam" id="PF13490"/>
    </source>
</evidence>
<dbReference type="NCBIfam" id="TIGR03988">
    <property type="entry name" value="antisig_RsrA"/>
    <property type="match status" value="1"/>
</dbReference>